<dbReference type="RefSeq" id="WP_177170745.1">
    <property type="nucleotide sequence ID" value="NZ_FOJA01000001.1"/>
</dbReference>
<feature type="binding site" evidence="3">
    <location>
        <position position="184"/>
    </location>
    <ligand>
        <name>Zn(2+)</name>
        <dbReference type="ChEBI" id="CHEBI:29105"/>
    </ligand>
</feature>
<keyword evidence="3" id="KW-0408">Iron</keyword>
<dbReference type="PANTHER" id="PTHR43080">
    <property type="entry name" value="CBS DOMAIN-CONTAINING PROTEIN CBSX3, MITOCHONDRIAL"/>
    <property type="match status" value="1"/>
</dbReference>
<feature type="binding site" evidence="3">
    <location>
        <position position="203"/>
    </location>
    <ligand>
        <name>Fe cation</name>
        <dbReference type="ChEBI" id="CHEBI:24875"/>
    </ligand>
</feature>
<feature type="binding site" evidence="3">
    <location>
        <position position="203"/>
    </location>
    <ligand>
        <name>Zn(2+)</name>
        <dbReference type="ChEBI" id="CHEBI:29105"/>
    </ligand>
</feature>
<dbReference type="SMART" id="SM00116">
    <property type="entry name" value="CBS"/>
    <property type="match status" value="2"/>
</dbReference>
<dbReference type="SUPFAM" id="SSF54631">
    <property type="entry name" value="CBS-domain pair"/>
    <property type="match status" value="1"/>
</dbReference>
<dbReference type="InterPro" id="IPR046342">
    <property type="entry name" value="CBS_dom_sf"/>
</dbReference>
<dbReference type="Proteomes" id="UP000198518">
    <property type="component" value="Unassembled WGS sequence"/>
</dbReference>
<feature type="binding site" evidence="3">
    <location>
        <position position="206"/>
    </location>
    <ligand>
        <name>Zn(2+)</name>
        <dbReference type="ChEBI" id="CHEBI:29105"/>
    </ligand>
</feature>
<evidence type="ECO:0000256" key="2">
    <source>
        <dbReference type="PROSITE-ProRule" id="PRU00703"/>
    </source>
</evidence>
<dbReference type="PROSITE" id="PS51901">
    <property type="entry name" value="ACP_MB"/>
    <property type="match status" value="1"/>
</dbReference>
<reference evidence="7 8" key="1">
    <citation type="submission" date="2016-10" db="EMBL/GenBank/DDBJ databases">
        <authorList>
            <person name="de Groot N.N."/>
        </authorList>
    </citation>
    <scope>NUCLEOTIDE SEQUENCE [LARGE SCALE GENOMIC DNA]</scope>
    <source>
        <strain evidence="7 8">CGMCC 1.5337</strain>
    </source>
</reference>
<feature type="binding site" evidence="3">
    <location>
        <position position="206"/>
    </location>
    <ligand>
        <name>Fe cation</name>
        <dbReference type="ChEBI" id="CHEBI:24875"/>
    </ligand>
</feature>
<evidence type="ECO:0000313" key="7">
    <source>
        <dbReference type="EMBL" id="SEV87440.1"/>
    </source>
</evidence>
<feature type="region of interest" description="Disordered" evidence="4">
    <location>
        <begin position="122"/>
        <end position="174"/>
    </location>
</feature>
<protein>
    <submittedName>
        <fullName evidence="7">CBS domain-containing protein</fullName>
    </submittedName>
</protein>
<dbReference type="InterPro" id="IPR000644">
    <property type="entry name" value="CBS_dom"/>
</dbReference>
<keyword evidence="3" id="KW-0862">Zinc</keyword>
<feature type="domain" description="CBS" evidence="5">
    <location>
        <begin position="74"/>
        <end position="129"/>
    </location>
</feature>
<keyword evidence="3" id="KW-0479">Metal-binding</keyword>
<feature type="binding site" evidence="3">
    <location>
        <position position="187"/>
    </location>
    <ligand>
        <name>Fe cation</name>
        <dbReference type="ChEBI" id="CHEBI:24875"/>
    </ligand>
</feature>
<keyword evidence="8" id="KW-1185">Reference proteome</keyword>
<dbReference type="PROSITE" id="PS51371">
    <property type="entry name" value="CBS"/>
    <property type="match status" value="2"/>
</dbReference>
<organism evidence="7 8">
    <name type="scientific">Halobacterium jilantaiense</name>
    <dbReference type="NCBI Taxonomy" id="355548"/>
    <lineage>
        <taxon>Archaea</taxon>
        <taxon>Methanobacteriati</taxon>
        <taxon>Methanobacteriota</taxon>
        <taxon>Stenosarchaea group</taxon>
        <taxon>Halobacteria</taxon>
        <taxon>Halobacteriales</taxon>
        <taxon>Halobacteriaceae</taxon>
        <taxon>Halobacterium</taxon>
    </lineage>
</organism>
<dbReference type="Gene3D" id="3.10.580.10">
    <property type="entry name" value="CBS-domain"/>
    <property type="match status" value="1"/>
</dbReference>
<feature type="binding site" evidence="3">
    <location>
        <position position="187"/>
    </location>
    <ligand>
        <name>Zn(2+)</name>
        <dbReference type="ChEBI" id="CHEBI:29105"/>
    </ligand>
</feature>
<evidence type="ECO:0000259" key="5">
    <source>
        <dbReference type="PROSITE" id="PS51371"/>
    </source>
</evidence>
<dbReference type="PANTHER" id="PTHR43080:SF2">
    <property type="entry name" value="CBS DOMAIN-CONTAINING PROTEIN"/>
    <property type="match status" value="1"/>
</dbReference>
<accession>A0A1I0MI29</accession>
<feature type="domain" description="CBS" evidence="5">
    <location>
        <begin position="10"/>
        <end position="65"/>
    </location>
</feature>
<evidence type="ECO:0000313" key="8">
    <source>
        <dbReference type="Proteomes" id="UP000198518"/>
    </source>
</evidence>
<evidence type="ECO:0000256" key="1">
    <source>
        <dbReference type="ARBA" id="ARBA00023122"/>
    </source>
</evidence>
<feature type="compositionally biased region" description="Acidic residues" evidence="4">
    <location>
        <begin position="157"/>
        <end position="170"/>
    </location>
</feature>
<dbReference type="AlphaFoldDB" id="A0A1I0MI29"/>
<dbReference type="STRING" id="355548.SAMN04487945_0048"/>
<dbReference type="OrthoDB" id="65817at2157"/>
<dbReference type="EMBL" id="FOJA01000001">
    <property type="protein sequence ID" value="SEV87440.1"/>
    <property type="molecule type" value="Genomic_DNA"/>
</dbReference>
<evidence type="ECO:0000256" key="4">
    <source>
        <dbReference type="SAM" id="MobiDB-lite"/>
    </source>
</evidence>
<dbReference type="InterPro" id="IPR044065">
    <property type="entry name" value="ACP_MB"/>
</dbReference>
<feature type="binding site" evidence="3">
    <location>
        <position position="184"/>
    </location>
    <ligand>
        <name>Fe cation</name>
        <dbReference type="ChEBI" id="CHEBI:24875"/>
    </ligand>
</feature>
<sequence length="209" mass="21327">MDQLALRDVMSRDFVGVSEADGLLDAVSLLREENTTSAVVLRGTEPVGMLTADTVIDVVADDRDLSSVDVAEVMTETPASLPQSATVTEAGDVMARTGDHRVLVTADDSVEGVLEARDIAPAVAGRTESGGSTPATGGAPGSVAATTDTPVEMAESTSEEFADGPTDEYADGAAPNDYAEQGVCESCGGLAAELASVNGRLLCTECRSV</sequence>
<evidence type="ECO:0000259" key="6">
    <source>
        <dbReference type="PROSITE" id="PS51901"/>
    </source>
</evidence>
<proteinExistence type="predicted"/>
<dbReference type="CDD" id="cd02205">
    <property type="entry name" value="CBS_pair_SF"/>
    <property type="match status" value="1"/>
</dbReference>
<dbReference type="Pfam" id="PF00571">
    <property type="entry name" value="CBS"/>
    <property type="match status" value="2"/>
</dbReference>
<evidence type="ECO:0000256" key="3">
    <source>
        <dbReference type="PROSITE-ProRule" id="PRU01249"/>
    </source>
</evidence>
<feature type="domain" description="ACP-type MB" evidence="6">
    <location>
        <begin position="179"/>
        <end position="209"/>
    </location>
</feature>
<dbReference type="InterPro" id="IPR051257">
    <property type="entry name" value="Diverse_CBS-Domain"/>
</dbReference>
<name>A0A1I0MI29_9EURY</name>
<gene>
    <name evidence="7" type="ORF">SAMN04487945_0048</name>
</gene>
<dbReference type="GO" id="GO:0046872">
    <property type="term" value="F:metal ion binding"/>
    <property type="evidence" value="ECO:0007669"/>
    <property type="project" value="UniProtKB-KW"/>
</dbReference>
<keyword evidence="1 2" id="KW-0129">CBS domain</keyword>